<dbReference type="AlphaFoldDB" id="A0A2N4U3C5"/>
<sequence>MGSGTLNIGCATGFSGDRSDGVLPVVNTLIQSGGQALIFETLAERTLALSQLAKNRDPELGYEPLLVDLVGPALGLCLQHEIKIVSNFGAANPPAAGRRIKALAREQGLRTPRVAVLAGDQLNDSAQRDFLRQRMGPEFDRLDIVSINAYQGAAEIAQALLAGADVVVAGRVADPSLVVGPALAHFGWRHDDWHRLGCATMAGHLLECGTQVTGGYFALPGLKEVPGMHNLGYPIATIEDSGDFSISKAASTGGLVSEQTVKEQLLYEMHDPAAYLTPDVIADISRVTVTETGPDVVRIEQVTGHARPDTLKVNICYHGGWLAEAEISYAGIQAEARARLAAETVQKRLGTQLTLRIDLIGTSSIFGDDGGEYLRRQAPGRSRDVRLRIAGAHPQKDIAEKILREVTALYTCGPAGGGGVRTSLRPRLNTLSSLVPRDIAPASWHFLE</sequence>
<proteinExistence type="predicted"/>
<dbReference type="OrthoDB" id="9763456at2"/>
<evidence type="ECO:0000313" key="2">
    <source>
        <dbReference type="EMBL" id="PLC49524.1"/>
    </source>
</evidence>
<feature type="domain" description="Acyclic terpene utilisation N-terminal" evidence="1">
    <location>
        <begin position="7"/>
        <end position="445"/>
    </location>
</feature>
<dbReference type="RefSeq" id="WP_102074397.1">
    <property type="nucleotide sequence ID" value="NZ_PDNW01000010.1"/>
</dbReference>
<reference evidence="2 3" key="1">
    <citation type="submission" date="2017-10" db="EMBL/GenBank/DDBJ databases">
        <title>Two draft genome sequences of Pusillimonas sp. strains isolated from a nitrate- and radionuclide-contaminated groundwater in Russia.</title>
        <authorList>
            <person name="Grouzdev D.S."/>
            <person name="Tourova T.P."/>
            <person name="Goeva M.A."/>
            <person name="Babich T.L."/>
            <person name="Sokolova D.S."/>
            <person name="Abdullin R."/>
            <person name="Poltaraus A.B."/>
            <person name="Toshchakov S.V."/>
            <person name="Nazina T.N."/>
        </authorList>
    </citation>
    <scope>NUCLEOTIDE SEQUENCE [LARGE SCALE GENOMIC DNA]</scope>
    <source>
        <strain evidence="2 3">JR1/69-3-13</strain>
    </source>
</reference>
<dbReference type="Proteomes" id="UP000234190">
    <property type="component" value="Unassembled WGS sequence"/>
</dbReference>
<dbReference type="PANTHER" id="PTHR47472:SF1">
    <property type="entry name" value="DUF1446-DOMAIN-CONTAINING PROTEIN"/>
    <property type="match status" value="1"/>
</dbReference>
<dbReference type="PANTHER" id="PTHR47472">
    <property type="entry name" value="PROPIONYL-COA CARBOXYLASE"/>
    <property type="match status" value="1"/>
</dbReference>
<keyword evidence="3" id="KW-1185">Reference proteome</keyword>
<name>A0A2N4U3C5_9BURK</name>
<comment type="caution">
    <text evidence="2">The sequence shown here is derived from an EMBL/GenBank/DDBJ whole genome shotgun (WGS) entry which is preliminary data.</text>
</comment>
<dbReference type="Pfam" id="PF07287">
    <property type="entry name" value="AtuA"/>
    <property type="match status" value="1"/>
</dbReference>
<dbReference type="EMBL" id="PDNW01000010">
    <property type="protein sequence ID" value="PLC49524.1"/>
    <property type="molecule type" value="Genomic_DNA"/>
</dbReference>
<protein>
    <recommendedName>
        <fullName evidence="1">Acyclic terpene utilisation N-terminal domain-containing protein</fullName>
    </recommendedName>
</protein>
<evidence type="ECO:0000259" key="1">
    <source>
        <dbReference type="Pfam" id="PF07287"/>
    </source>
</evidence>
<evidence type="ECO:0000313" key="3">
    <source>
        <dbReference type="Proteomes" id="UP000234190"/>
    </source>
</evidence>
<accession>A0A2N4U3C5</accession>
<gene>
    <name evidence="2" type="ORF">CR159_13060</name>
</gene>
<organism evidence="2 3">
    <name type="scientific">Pollutimonas subterranea</name>
    <dbReference type="NCBI Taxonomy" id="2045210"/>
    <lineage>
        <taxon>Bacteria</taxon>
        <taxon>Pseudomonadati</taxon>
        <taxon>Pseudomonadota</taxon>
        <taxon>Betaproteobacteria</taxon>
        <taxon>Burkholderiales</taxon>
        <taxon>Alcaligenaceae</taxon>
        <taxon>Pollutimonas</taxon>
    </lineage>
</organism>
<dbReference type="InterPro" id="IPR010839">
    <property type="entry name" value="AtuA_N"/>
</dbReference>